<gene>
    <name evidence="1" type="primary">Dper\GL10877</name>
    <name evidence="1" type="ORF">Dper_GL10877</name>
</gene>
<dbReference type="EMBL" id="CH479181">
    <property type="protein sequence ID" value="EDW31598.1"/>
    <property type="molecule type" value="Genomic_DNA"/>
</dbReference>
<dbReference type="PhylomeDB" id="B4GDC2"/>
<sequence length="91" mass="10897">MSPMLASLLGNGALHLGRCVPQTRHIGTRPKFCEESSYSLHPEYRRNTPFIYMNRDRRRSEASPSRDYRYQVHSAQYRWAEFRRHMIFGTY</sequence>
<dbReference type="OrthoDB" id="7851837at2759"/>
<keyword evidence="2" id="KW-1185">Reference proteome</keyword>
<evidence type="ECO:0000313" key="1">
    <source>
        <dbReference type="EMBL" id="EDW31598.1"/>
    </source>
</evidence>
<dbReference type="KEGG" id="dpe:6591070"/>
<dbReference type="OMA" id="FRRHMIF"/>
<organism evidence="2">
    <name type="scientific">Drosophila persimilis</name>
    <name type="common">Fruit fly</name>
    <dbReference type="NCBI Taxonomy" id="7234"/>
    <lineage>
        <taxon>Eukaryota</taxon>
        <taxon>Metazoa</taxon>
        <taxon>Ecdysozoa</taxon>
        <taxon>Arthropoda</taxon>
        <taxon>Hexapoda</taxon>
        <taxon>Insecta</taxon>
        <taxon>Pterygota</taxon>
        <taxon>Neoptera</taxon>
        <taxon>Endopterygota</taxon>
        <taxon>Diptera</taxon>
        <taxon>Brachycera</taxon>
        <taxon>Muscomorpha</taxon>
        <taxon>Ephydroidea</taxon>
        <taxon>Drosophilidae</taxon>
        <taxon>Drosophila</taxon>
        <taxon>Sophophora</taxon>
    </lineage>
</organism>
<protein>
    <submittedName>
        <fullName evidence="1">GL10877</fullName>
    </submittedName>
</protein>
<proteinExistence type="predicted"/>
<dbReference type="Proteomes" id="UP000008744">
    <property type="component" value="Unassembled WGS sequence"/>
</dbReference>
<evidence type="ECO:0000313" key="2">
    <source>
        <dbReference type="Proteomes" id="UP000008744"/>
    </source>
</evidence>
<name>B4GDC2_DROPE</name>
<dbReference type="HOGENOM" id="CLU_2186634_0_0_1"/>
<accession>B4GDC2</accession>
<dbReference type="AlphaFoldDB" id="B4GDC2"/>
<reference evidence="1 2" key="1">
    <citation type="journal article" date="2007" name="Nature">
        <title>Evolution of genes and genomes on the Drosophila phylogeny.</title>
        <authorList>
            <consortium name="Drosophila 12 Genomes Consortium"/>
            <person name="Clark A.G."/>
            <person name="Eisen M.B."/>
            <person name="Smith D.R."/>
            <person name="Bergman C.M."/>
            <person name="Oliver B."/>
            <person name="Markow T.A."/>
            <person name="Kaufman T.C."/>
            <person name="Kellis M."/>
            <person name="Gelbart W."/>
            <person name="Iyer V.N."/>
            <person name="Pollard D.A."/>
            <person name="Sackton T.B."/>
            <person name="Larracuente A.M."/>
            <person name="Singh N.D."/>
            <person name="Abad J.P."/>
            <person name="Abt D.N."/>
            <person name="Adryan B."/>
            <person name="Aguade M."/>
            <person name="Akashi H."/>
            <person name="Anderson W.W."/>
            <person name="Aquadro C.F."/>
            <person name="Ardell D.H."/>
            <person name="Arguello R."/>
            <person name="Artieri C.G."/>
            <person name="Barbash D.A."/>
            <person name="Barker D."/>
            <person name="Barsanti P."/>
            <person name="Batterham P."/>
            <person name="Batzoglou S."/>
            <person name="Begun D."/>
            <person name="Bhutkar A."/>
            <person name="Blanco E."/>
            <person name="Bosak S.A."/>
            <person name="Bradley R.K."/>
            <person name="Brand A.D."/>
            <person name="Brent M.R."/>
            <person name="Brooks A.N."/>
            <person name="Brown R.H."/>
            <person name="Butlin R.K."/>
            <person name="Caggese C."/>
            <person name="Calvi B.R."/>
            <person name="Bernardo de Carvalho A."/>
            <person name="Caspi A."/>
            <person name="Castrezana S."/>
            <person name="Celniker S.E."/>
            <person name="Chang J.L."/>
            <person name="Chapple C."/>
            <person name="Chatterji S."/>
            <person name="Chinwalla A."/>
            <person name="Civetta A."/>
            <person name="Clifton S.W."/>
            <person name="Comeron J.M."/>
            <person name="Costello J.C."/>
            <person name="Coyne J.A."/>
            <person name="Daub J."/>
            <person name="David R.G."/>
            <person name="Delcher A.L."/>
            <person name="Delehaunty K."/>
            <person name="Do C.B."/>
            <person name="Ebling H."/>
            <person name="Edwards K."/>
            <person name="Eickbush T."/>
            <person name="Evans J.D."/>
            <person name="Filipski A."/>
            <person name="Findeiss S."/>
            <person name="Freyhult E."/>
            <person name="Fulton L."/>
            <person name="Fulton R."/>
            <person name="Garcia A.C."/>
            <person name="Gardiner A."/>
            <person name="Garfield D.A."/>
            <person name="Garvin B.E."/>
            <person name="Gibson G."/>
            <person name="Gilbert D."/>
            <person name="Gnerre S."/>
            <person name="Godfrey J."/>
            <person name="Good R."/>
            <person name="Gotea V."/>
            <person name="Gravely B."/>
            <person name="Greenberg A.J."/>
            <person name="Griffiths-Jones S."/>
            <person name="Gross S."/>
            <person name="Guigo R."/>
            <person name="Gustafson E.A."/>
            <person name="Haerty W."/>
            <person name="Hahn M.W."/>
            <person name="Halligan D.L."/>
            <person name="Halpern A.L."/>
            <person name="Halter G.M."/>
            <person name="Han M.V."/>
            <person name="Heger A."/>
            <person name="Hillier L."/>
            <person name="Hinrichs A.S."/>
            <person name="Holmes I."/>
            <person name="Hoskins R.A."/>
            <person name="Hubisz M.J."/>
            <person name="Hultmark D."/>
            <person name="Huntley M.A."/>
            <person name="Jaffe D.B."/>
            <person name="Jagadeeshan S."/>
            <person name="Jeck W.R."/>
            <person name="Johnson J."/>
            <person name="Jones C.D."/>
            <person name="Jordan W.C."/>
            <person name="Karpen G.H."/>
            <person name="Kataoka E."/>
            <person name="Keightley P.D."/>
            <person name="Kheradpour P."/>
            <person name="Kirkness E.F."/>
            <person name="Koerich L.B."/>
            <person name="Kristiansen K."/>
            <person name="Kudrna D."/>
            <person name="Kulathinal R.J."/>
            <person name="Kumar S."/>
            <person name="Kwok R."/>
            <person name="Lander E."/>
            <person name="Langley C.H."/>
            <person name="Lapoint R."/>
            <person name="Lazzaro B.P."/>
            <person name="Lee S.J."/>
            <person name="Levesque L."/>
            <person name="Li R."/>
            <person name="Lin C.F."/>
            <person name="Lin M.F."/>
            <person name="Lindblad-Toh K."/>
            <person name="Llopart A."/>
            <person name="Long M."/>
            <person name="Low L."/>
            <person name="Lozovsky E."/>
            <person name="Lu J."/>
            <person name="Luo M."/>
            <person name="Machado C.A."/>
            <person name="Makalowski W."/>
            <person name="Marzo M."/>
            <person name="Matsuda M."/>
            <person name="Matzkin L."/>
            <person name="McAllister B."/>
            <person name="McBride C.S."/>
            <person name="McKernan B."/>
            <person name="McKernan K."/>
            <person name="Mendez-Lago M."/>
            <person name="Minx P."/>
            <person name="Mollenhauer M.U."/>
            <person name="Montooth K."/>
            <person name="Mount S.M."/>
            <person name="Mu X."/>
            <person name="Myers E."/>
            <person name="Negre B."/>
            <person name="Newfeld S."/>
            <person name="Nielsen R."/>
            <person name="Noor M.A."/>
            <person name="O'Grady P."/>
            <person name="Pachter L."/>
            <person name="Papaceit M."/>
            <person name="Parisi M.J."/>
            <person name="Parisi M."/>
            <person name="Parts L."/>
            <person name="Pedersen J.S."/>
            <person name="Pesole G."/>
            <person name="Phillippy A.M."/>
            <person name="Ponting C.P."/>
            <person name="Pop M."/>
            <person name="Porcelli D."/>
            <person name="Powell J.R."/>
            <person name="Prohaska S."/>
            <person name="Pruitt K."/>
            <person name="Puig M."/>
            <person name="Quesneville H."/>
            <person name="Ram K.R."/>
            <person name="Rand D."/>
            <person name="Rasmussen M.D."/>
            <person name="Reed L.K."/>
            <person name="Reenan R."/>
            <person name="Reily A."/>
            <person name="Remington K.A."/>
            <person name="Rieger T.T."/>
            <person name="Ritchie M.G."/>
            <person name="Robin C."/>
            <person name="Rogers Y.H."/>
            <person name="Rohde C."/>
            <person name="Rozas J."/>
            <person name="Rubenfield M.J."/>
            <person name="Ruiz A."/>
            <person name="Russo S."/>
            <person name="Salzberg S.L."/>
            <person name="Sanchez-Gracia A."/>
            <person name="Saranga D.J."/>
            <person name="Sato H."/>
            <person name="Schaeffer S.W."/>
            <person name="Schatz M.C."/>
            <person name="Schlenke T."/>
            <person name="Schwartz R."/>
            <person name="Segarra C."/>
            <person name="Singh R.S."/>
            <person name="Sirot L."/>
            <person name="Sirota M."/>
            <person name="Sisneros N.B."/>
            <person name="Smith C.D."/>
            <person name="Smith T.F."/>
            <person name="Spieth J."/>
            <person name="Stage D.E."/>
            <person name="Stark A."/>
            <person name="Stephan W."/>
            <person name="Strausberg R.L."/>
            <person name="Strempel S."/>
            <person name="Sturgill D."/>
            <person name="Sutton G."/>
            <person name="Sutton G.G."/>
            <person name="Tao W."/>
            <person name="Teichmann S."/>
            <person name="Tobari Y.N."/>
            <person name="Tomimura Y."/>
            <person name="Tsolas J.M."/>
            <person name="Valente V.L."/>
            <person name="Venter E."/>
            <person name="Venter J.C."/>
            <person name="Vicario S."/>
            <person name="Vieira F.G."/>
            <person name="Vilella A.J."/>
            <person name="Villasante A."/>
            <person name="Walenz B."/>
            <person name="Wang J."/>
            <person name="Wasserman M."/>
            <person name="Watts T."/>
            <person name="Wilson D."/>
            <person name="Wilson R.K."/>
            <person name="Wing R.A."/>
            <person name="Wolfner M.F."/>
            <person name="Wong A."/>
            <person name="Wong G.K."/>
            <person name="Wu C.I."/>
            <person name="Wu G."/>
            <person name="Yamamoto D."/>
            <person name="Yang H.P."/>
            <person name="Yang S.P."/>
            <person name="Yorke J.A."/>
            <person name="Yoshida K."/>
            <person name="Zdobnov E."/>
            <person name="Zhang P."/>
            <person name="Zhang Y."/>
            <person name="Zimin A.V."/>
            <person name="Baldwin J."/>
            <person name="Abdouelleil A."/>
            <person name="Abdulkadir J."/>
            <person name="Abebe A."/>
            <person name="Abera B."/>
            <person name="Abreu J."/>
            <person name="Acer S.C."/>
            <person name="Aftuck L."/>
            <person name="Alexander A."/>
            <person name="An P."/>
            <person name="Anderson E."/>
            <person name="Anderson S."/>
            <person name="Arachi H."/>
            <person name="Azer M."/>
            <person name="Bachantsang P."/>
            <person name="Barry A."/>
            <person name="Bayul T."/>
            <person name="Berlin A."/>
            <person name="Bessette D."/>
            <person name="Bloom T."/>
            <person name="Blye J."/>
            <person name="Boguslavskiy L."/>
            <person name="Bonnet C."/>
            <person name="Boukhgalter B."/>
            <person name="Bourzgui I."/>
            <person name="Brown A."/>
            <person name="Cahill P."/>
            <person name="Channer S."/>
            <person name="Cheshatsang Y."/>
            <person name="Chuda L."/>
            <person name="Citroen M."/>
            <person name="Collymore A."/>
            <person name="Cooke P."/>
            <person name="Costello M."/>
            <person name="D'Aco K."/>
            <person name="Daza R."/>
            <person name="De Haan G."/>
            <person name="DeGray S."/>
            <person name="DeMaso C."/>
            <person name="Dhargay N."/>
            <person name="Dooley K."/>
            <person name="Dooley E."/>
            <person name="Doricent M."/>
            <person name="Dorje P."/>
            <person name="Dorjee K."/>
            <person name="Dupes A."/>
            <person name="Elong R."/>
            <person name="Falk J."/>
            <person name="Farina A."/>
            <person name="Faro S."/>
            <person name="Ferguson D."/>
            <person name="Fisher S."/>
            <person name="Foley C.D."/>
            <person name="Franke A."/>
            <person name="Friedrich D."/>
            <person name="Gadbois L."/>
            <person name="Gearin G."/>
            <person name="Gearin C.R."/>
            <person name="Giannoukos G."/>
            <person name="Goode T."/>
            <person name="Graham J."/>
            <person name="Grandbois E."/>
            <person name="Grewal S."/>
            <person name="Gyaltsen K."/>
            <person name="Hafez N."/>
            <person name="Hagos B."/>
            <person name="Hall J."/>
            <person name="Henson C."/>
            <person name="Hollinger A."/>
            <person name="Honan T."/>
            <person name="Huard M.D."/>
            <person name="Hughes L."/>
            <person name="Hurhula B."/>
            <person name="Husby M.E."/>
            <person name="Kamat A."/>
            <person name="Kanga B."/>
            <person name="Kashin S."/>
            <person name="Khazanovich D."/>
            <person name="Kisner P."/>
            <person name="Lance K."/>
            <person name="Lara M."/>
            <person name="Lee W."/>
            <person name="Lennon N."/>
            <person name="Letendre F."/>
            <person name="LeVine R."/>
            <person name="Lipovsky A."/>
            <person name="Liu X."/>
            <person name="Liu J."/>
            <person name="Liu S."/>
            <person name="Lokyitsang T."/>
            <person name="Lokyitsang Y."/>
            <person name="Lubonja R."/>
            <person name="Lui A."/>
            <person name="MacDonald P."/>
            <person name="Magnisalis V."/>
            <person name="Maru K."/>
            <person name="Matthews C."/>
            <person name="McCusker W."/>
            <person name="McDonough S."/>
            <person name="Mehta T."/>
            <person name="Meldrim J."/>
            <person name="Meneus L."/>
            <person name="Mihai O."/>
            <person name="Mihalev A."/>
            <person name="Mihova T."/>
            <person name="Mittelman R."/>
            <person name="Mlenga V."/>
            <person name="Montmayeur A."/>
            <person name="Mulrain L."/>
            <person name="Navidi A."/>
            <person name="Naylor J."/>
            <person name="Negash T."/>
            <person name="Nguyen T."/>
            <person name="Nguyen N."/>
            <person name="Nicol R."/>
            <person name="Norbu C."/>
            <person name="Norbu N."/>
            <person name="Novod N."/>
            <person name="O'Neill B."/>
            <person name="Osman S."/>
            <person name="Markiewicz E."/>
            <person name="Oyono O.L."/>
            <person name="Patti C."/>
            <person name="Phunkhang P."/>
            <person name="Pierre F."/>
            <person name="Priest M."/>
            <person name="Raghuraman S."/>
            <person name="Rege F."/>
            <person name="Reyes R."/>
            <person name="Rise C."/>
            <person name="Rogov P."/>
            <person name="Ross K."/>
            <person name="Ryan E."/>
            <person name="Settipalli S."/>
            <person name="Shea T."/>
            <person name="Sherpa N."/>
            <person name="Shi L."/>
            <person name="Shih D."/>
            <person name="Sparrow T."/>
            <person name="Spaulding J."/>
            <person name="Stalker J."/>
            <person name="Stange-Thomann N."/>
            <person name="Stavropoulos S."/>
            <person name="Stone C."/>
            <person name="Strader C."/>
            <person name="Tesfaye S."/>
            <person name="Thomson T."/>
            <person name="Thoulutsang Y."/>
            <person name="Thoulutsang D."/>
            <person name="Topham K."/>
            <person name="Topping I."/>
            <person name="Tsamla T."/>
            <person name="Vassiliev H."/>
            <person name="Vo A."/>
            <person name="Wangchuk T."/>
            <person name="Wangdi T."/>
            <person name="Weiand M."/>
            <person name="Wilkinson J."/>
            <person name="Wilson A."/>
            <person name="Yadav S."/>
            <person name="Young G."/>
            <person name="Yu Q."/>
            <person name="Zembek L."/>
            <person name="Zhong D."/>
            <person name="Zimmer A."/>
            <person name="Zwirko Z."/>
            <person name="Jaffe D.B."/>
            <person name="Alvarez P."/>
            <person name="Brockman W."/>
            <person name="Butler J."/>
            <person name="Chin C."/>
            <person name="Gnerre S."/>
            <person name="Grabherr M."/>
            <person name="Kleber M."/>
            <person name="Mauceli E."/>
            <person name="MacCallum I."/>
        </authorList>
    </citation>
    <scope>NUCLEOTIDE SEQUENCE [LARGE SCALE GENOMIC DNA]</scope>
    <source>
        <strain evidence="2">MSH-3 / Tucson 14011-0111.49</strain>
    </source>
</reference>